<dbReference type="Proteomes" id="UP000315724">
    <property type="component" value="Chromosome"/>
</dbReference>
<dbReference type="EMBL" id="CP036267">
    <property type="protein sequence ID" value="QDT33567.1"/>
    <property type="molecule type" value="Genomic_DNA"/>
</dbReference>
<evidence type="ECO:0000256" key="1">
    <source>
        <dbReference type="SAM" id="SignalP"/>
    </source>
</evidence>
<dbReference type="KEGG" id="tpol:Mal48_28200"/>
<evidence type="ECO:0000259" key="2">
    <source>
        <dbReference type="Pfam" id="PF07589"/>
    </source>
</evidence>
<feature type="signal peptide" evidence="1">
    <location>
        <begin position="1"/>
        <end position="23"/>
    </location>
</feature>
<reference evidence="3 4" key="1">
    <citation type="submission" date="2019-02" db="EMBL/GenBank/DDBJ databases">
        <title>Deep-cultivation of Planctomycetes and their phenomic and genomic characterization uncovers novel biology.</title>
        <authorList>
            <person name="Wiegand S."/>
            <person name="Jogler M."/>
            <person name="Boedeker C."/>
            <person name="Pinto D."/>
            <person name="Vollmers J."/>
            <person name="Rivas-Marin E."/>
            <person name="Kohn T."/>
            <person name="Peeters S.H."/>
            <person name="Heuer A."/>
            <person name="Rast P."/>
            <person name="Oberbeckmann S."/>
            <person name="Bunk B."/>
            <person name="Jeske O."/>
            <person name="Meyerdierks A."/>
            <person name="Storesund J.E."/>
            <person name="Kallscheuer N."/>
            <person name="Luecker S."/>
            <person name="Lage O.M."/>
            <person name="Pohl T."/>
            <person name="Merkel B.J."/>
            <person name="Hornburger P."/>
            <person name="Mueller R.-W."/>
            <person name="Bruemmer F."/>
            <person name="Labrenz M."/>
            <person name="Spormann A.M."/>
            <person name="Op den Camp H."/>
            <person name="Overmann J."/>
            <person name="Amann R."/>
            <person name="Jetten M.S.M."/>
            <person name="Mascher T."/>
            <person name="Medema M.H."/>
            <person name="Devos D.P."/>
            <person name="Kaster A.-K."/>
            <person name="Ovreas L."/>
            <person name="Rohde M."/>
            <person name="Galperin M.Y."/>
            <person name="Jogler C."/>
        </authorList>
    </citation>
    <scope>NUCLEOTIDE SEQUENCE [LARGE SCALE GENOMIC DNA]</scope>
    <source>
        <strain evidence="3 4">Mal48</strain>
    </source>
</reference>
<dbReference type="NCBIfam" id="TIGR02595">
    <property type="entry name" value="PEP_CTERM"/>
    <property type="match status" value="1"/>
</dbReference>
<dbReference type="Pfam" id="PF07589">
    <property type="entry name" value="PEP-CTERM"/>
    <property type="match status" value="1"/>
</dbReference>
<protein>
    <submittedName>
        <fullName evidence="3">PEP-CTERM motif protein</fullName>
    </submittedName>
</protein>
<keyword evidence="1" id="KW-0732">Signal</keyword>
<evidence type="ECO:0000313" key="3">
    <source>
        <dbReference type="EMBL" id="QDT33567.1"/>
    </source>
</evidence>
<accession>A0A517QPP4</accession>
<evidence type="ECO:0000313" key="4">
    <source>
        <dbReference type="Proteomes" id="UP000315724"/>
    </source>
</evidence>
<dbReference type="InterPro" id="IPR013424">
    <property type="entry name" value="Ice-binding_C"/>
</dbReference>
<gene>
    <name evidence="3" type="ORF">Mal48_28200</name>
</gene>
<keyword evidence="4" id="KW-1185">Reference proteome</keyword>
<feature type="domain" description="Ice-binding protein C-terminal" evidence="2">
    <location>
        <begin position="217"/>
        <end position="240"/>
    </location>
</feature>
<proteinExistence type="predicted"/>
<sequence precursor="true">MKGLKITLFATLLCVGFALNAHAAPIFSNFPALNPNGSGITSDAASTNPNPFAGVYFDVPGVGTNGVVGVSWIGHYSSGLPTDDFSIRFEAIDNGTYPNVNTTTNPATGPETTFHVGVDSGTSLDSRVATGQSAGGHAQYLYTATLDGSYMLTGGVSYMISIYNNTSDATAWFWDKSVSASNGTYYKNVLGQPFWQIGIADQQLVFSLDTESLVGPTVPEPSSFILLGTAIVGALAYRRRRKVA</sequence>
<organism evidence="3 4">
    <name type="scientific">Thalassoglobus polymorphus</name>
    <dbReference type="NCBI Taxonomy" id="2527994"/>
    <lineage>
        <taxon>Bacteria</taxon>
        <taxon>Pseudomonadati</taxon>
        <taxon>Planctomycetota</taxon>
        <taxon>Planctomycetia</taxon>
        <taxon>Planctomycetales</taxon>
        <taxon>Planctomycetaceae</taxon>
        <taxon>Thalassoglobus</taxon>
    </lineage>
</organism>
<dbReference type="AlphaFoldDB" id="A0A517QPP4"/>
<name>A0A517QPP4_9PLAN</name>
<feature type="chain" id="PRO_5021739511" evidence="1">
    <location>
        <begin position="24"/>
        <end position="244"/>
    </location>
</feature>